<reference evidence="2 3" key="1">
    <citation type="journal article" date="2020" name="Syst. Appl. Microbiol.">
        <title>Alienimonas chondri sp. nov., a novel planctomycete isolated from the biofilm of the red alga Chondrus crispus.</title>
        <authorList>
            <person name="Vitorino I."/>
            <person name="Albuquerque L."/>
            <person name="Wiegand S."/>
            <person name="Kallscheuer N."/>
            <person name="da Costa M.S."/>
            <person name="Lobo-da-Cunha A."/>
            <person name="Jogler C."/>
            <person name="Lage O.M."/>
        </authorList>
    </citation>
    <scope>NUCLEOTIDE SEQUENCE [LARGE SCALE GENOMIC DNA]</scope>
    <source>
        <strain evidence="2 3">LzC2</strain>
    </source>
</reference>
<keyword evidence="3" id="KW-1185">Reference proteome</keyword>
<feature type="transmembrane region" description="Helical" evidence="1">
    <location>
        <begin position="88"/>
        <end position="112"/>
    </location>
</feature>
<name>A0ABX1V9Y1_9PLAN</name>
<organism evidence="2 3">
    <name type="scientific">Alienimonas chondri</name>
    <dbReference type="NCBI Taxonomy" id="2681879"/>
    <lineage>
        <taxon>Bacteria</taxon>
        <taxon>Pseudomonadati</taxon>
        <taxon>Planctomycetota</taxon>
        <taxon>Planctomycetia</taxon>
        <taxon>Planctomycetales</taxon>
        <taxon>Planctomycetaceae</taxon>
        <taxon>Alienimonas</taxon>
    </lineage>
</organism>
<keyword evidence="1" id="KW-0812">Transmembrane</keyword>
<evidence type="ECO:0008006" key="4">
    <source>
        <dbReference type="Google" id="ProtNLM"/>
    </source>
</evidence>
<keyword evidence="1" id="KW-0472">Membrane</keyword>
<protein>
    <recommendedName>
        <fullName evidence="4">DUF4190 domain-containing protein</fullName>
    </recommendedName>
</protein>
<dbReference type="EMBL" id="WTPX01000011">
    <property type="protein sequence ID" value="NNJ24573.1"/>
    <property type="molecule type" value="Genomic_DNA"/>
</dbReference>
<sequence>MTPSESDPPRNRSALWGGLIGSVAATPFAATLACLTASVYAPPGPPGVGLFLDWQGWFCLCLSNLLTLGPFGLLPGWIAGRRQAGERIAFRVSGAAGFVCTGVAAFLLWRFFLFAASQ</sequence>
<comment type="caution">
    <text evidence="2">The sequence shown here is derived from an EMBL/GenBank/DDBJ whole genome shotgun (WGS) entry which is preliminary data.</text>
</comment>
<feature type="transmembrane region" description="Helical" evidence="1">
    <location>
        <begin position="14"/>
        <end position="42"/>
    </location>
</feature>
<evidence type="ECO:0000256" key="1">
    <source>
        <dbReference type="SAM" id="Phobius"/>
    </source>
</evidence>
<dbReference type="Proteomes" id="UP000609651">
    <property type="component" value="Unassembled WGS sequence"/>
</dbReference>
<evidence type="ECO:0000313" key="3">
    <source>
        <dbReference type="Proteomes" id="UP000609651"/>
    </source>
</evidence>
<feature type="transmembrane region" description="Helical" evidence="1">
    <location>
        <begin position="54"/>
        <end position="76"/>
    </location>
</feature>
<accession>A0ABX1V9Y1</accession>
<keyword evidence="1" id="KW-1133">Transmembrane helix</keyword>
<proteinExistence type="predicted"/>
<evidence type="ECO:0000313" key="2">
    <source>
        <dbReference type="EMBL" id="NNJ24573.1"/>
    </source>
</evidence>
<gene>
    <name evidence="2" type="ORF">LzC2_06310</name>
</gene>